<accession>A0A6B0YLY3</accession>
<dbReference type="PANTHER" id="PTHR42711">
    <property type="entry name" value="ABC TRANSPORTER ATP-BINDING PROTEIN"/>
    <property type="match status" value="1"/>
</dbReference>
<dbReference type="SUPFAM" id="SSF52540">
    <property type="entry name" value="P-loop containing nucleoside triphosphate hydrolases"/>
    <property type="match status" value="1"/>
</dbReference>
<keyword evidence="2" id="KW-0547">Nucleotide-binding</keyword>
<dbReference type="GO" id="GO:0016887">
    <property type="term" value="F:ATP hydrolysis activity"/>
    <property type="evidence" value="ECO:0007669"/>
    <property type="project" value="InterPro"/>
</dbReference>
<dbReference type="Gene3D" id="3.40.50.300">
    <property type="entry name" value="P-loop containing nucleotide triphosphate hydrolases"/>
    <property type="match status" value="1"/>
</dbReference>
<sequence length="313" mass="34195">MADSVLEVRNICKKYGSRVAVDDLSFDVLQGEVFGLLGPNGAGKTSTIRILMDIFKADSGEVELLGGLPGQSRERVGYLPEERGLYRDQRVLEVLVYLGRLKGVDGAKARNRALELLARVELEEWGGKRVKELSRGMQHKVQFVACLIHDPELLILDEPFQGLDPVNVEMIKGLMRSLVSEGKTIVLSAHQMNLVEELCDRILLIDDGKALLYGSLKEIKRDFAPNSVRVQAADLPVDLPGVVASERQGDVTLLTLEGIGAQEFLAGLVAHDVQVESFERAAVPLNDIFVAMVQGNTTPPQGSLSTAEKAKAR</sequence>
<dbReference type="PROSITE" id="PS50893">
    <property type="entry name" value="ABC_TRANSPORTER_2"/>
    <property type="match status" value="1"/>
</dbReference>
<dbReference type="SMART" id="SM00382">
    <property type="entry name" value="AAA"/>
    <property type="match status" value="1"/>
</dbReference>
<proteinExistence type="predicted"/>
<dbReference type="GO" id="GO:0005524">
    <property type="term" value="F:ATP binding"/>
    <property type="evidence" value="ECO:0007669"/>
    <property type="project" value="UniProtKB-KW"/>
</dbReference>
<dbReference type="InterPro" id="IPR003439">
    <property type="entry name" value="ABC_transporter-like_ATP-bd"/>
</dbReference>
<keyword evidence="3 5" id="KW-0067">ATP-binding</keyword>
<gene>
    <name evidence="5" type="ORF">F4Y42_01245</name>
</gene>
<evidence type="ECO:0000259" key="4">
    <source>
        <dbReference type="PROSITE" id="PS50893"/>
    </source>
</evidence>
<name>A0A6B0YLY3_9CHLR</name>
<feature type="domain" description="ABC transporter" evidence="4">
    <location>
        <begin position="6"/>
        <end position="232"/>
    </location>
</feature>
<dbReference type="Pfam" id="PF00005">
    <property type="entry name" value="ABC_tran"/>
    <property type="match status" value="1"/>
</dbReference>
<evidence type="ECO:0000256" key="3">
    <source>
        <dbReference type="ARBA" id="ARBA00022840"/>
    </source>
</evidence>
<dbReference type="InterPro" id="IPR050763">
    <property type="entry name" value="ABC_transporter_ATP-binding"/>
</dbReference>
<dbReference type="PANTHER" id="PTHR42711:SF16">
    <property type="entry name" value="ABC TRANSPORTER ATP-BINDING PROTEIN"/>
    <property type="match status" value="1"/>
</dbReference>
<comment type="caution">
    <text evidence="5">The sequence shown here is derived from an EMBL/GenBank/DDBJ whole genome shotgun (WGS) entry which is preliminary data.</text>
</comment>
<dbReference type="InterPro" id="IPR003593">
    <property type="entry name" value="AAA+_ATPase"/>
</dbReference>
<protein>
    <submittedName>
        <fullName evidence="5">ATP-binding cassette domain-containing protein</fullName>
    </submittedName>
</protein>
<dbReference type="InterPro" id="IPR025302">
    <property type="entry name" value="DrrA1/2-like_C"/>
</dbReference>
<reference evidence="5" key="1">
    <citation type="submission" date="2019-09" db="EMBL/GenBank/DDBJ databases">
        <title>Characterisation of the sponge microbiome using genome-centric metagenomics.</title>
        <authorList>
            <person name="Engelberts J.P."/>
            <person name="Robbins S.J."/>
            <person name="De Goeij J.M."/>
            <person name="Aranda M."/>
            <person name="Bell S.C."/>
            <person name="Webster N.S."/>
        </authorList>
    </citation>
    <scope>NUCLEOTIDE SEQUENCE</scope>
    <source>
        <strain evidence="5">SB0664_bin_27</strain>
    </source>
</reference>
<evidence type="ECO:0000256" key="1">
    <source>
        <dbReference type="ARBA" id="ARBA00022448"/>
    </source>
</evidence>
<keyword evidence="1" id="KW-0813">Transport</keyword>
<dbReference type="EMBL" id="VXRG01000011">
    <property type="protein sequence ID" value="MXY92053.1"/>
    <property type="molecule type" value="Genomic_DNA"/>
</dbReference>
<dbReference type="Pfam" id="PF13732">
    <property type="entry name" value="DrrA1-3_C"/>
    <property type="match status" value="1"/>
</dbReference>
<evidence type="ECO:0000256" key="2">
    <source>
        <dbReference type="ARBA" id="ARBA00022741"/>
    </source>
</evidence>
<organism evidence="5">
    <name type="scientific">Caldilineaceae bacterium SB0664_bin_27</name>
    <dbReference type="NCBI Taxonomy" id="2605260"/>
    <lineage>
        <taxon>Bacteria</taxon>
        <taxon>Bacillati</taxon>
        <taxon>Chloroflexota</taxon>
        <taxon>Caldilineae</taxon>
        <taxon>Caldilineales</taxon>
        <taxon>Caldilineaceae</taxon>
    </lineage>
</organism>
<evidence type="ECO:0000313" key="5">
    <source>
        <dbReference type="EMBL" id="MXY92053.1"/>
    </source>
</evidence>
<dbReference type="AlphaFoldDB" id="A0A6B0YLY3"/>
<dbReference type="InterPro" id="IPR027417">
    <property type="entry name" value="P-loop_NTPase"/>
</dbReference>